<dbReference type="InterPro" id="IPR050109">
    <property type="entry name" value="HTH-type_TetR-like_transc_reg"/>
</dbReference>
<gene>
    <name evidence="6" type="ORF">ORI27_25820</name>
</gene>
<accession>A0ABT3SLT7</accession>
<dbReference type="Gene3D" id="1.10.357.10">
    <property type="entry name" value="Tetracycline Repressor, domain 2"/>
    <property type="match status" value="1"/>
</dbReference>
<dbReference type="InterPro" id="IPR001647">
    <property type="entry name" value="HTH_TetR"/>
</dbReference>
<evidence type="ECO:0000313" key="6">
    <source>
        <dbReference type="EMBL" id="MCX2940119.1"/>
    </source>
</evidence>
<name>A0ABT3SLT7_9MYCO</name>
<dbReference type="PANTHER" id="PTHR30055">
    <property type="entry name" value="HTH-TYPE TRANSCRIPTIONAL REGULATOR RUTR"/>
    <property type="match status" value="1"/>
</dbReference>
<evidence type="ECO:0000256" key="4">
    <source>
        <dbReference type="PROSITE-ProRule" id="PRU00335"/>
    </source>
</evidence>
<dbReference type="PANTHER" id="PTHR30055:SF234">
    <property type="entry name" value="HTH-TYPE TRANSCRIPTIONAL REGULATOR BETI"/>
    <property type="match status" value="1"/>
</dbReference>
<dbReference type="Pfam" id="PF00440">
    <property type="entry name" value="TetR_N"/>
    <property type="match status" value="1"/>
</dbReference>
<organism evidence="6 7">
    <name type="scientific">Mycobacterium pinniadriaticum</name>
    <dbReference type="NCBI Taxonomy" id="2994102"/>
    <lineage>
        <taxon>Bacteria</taxon>
        <taxon>Bacillati</taxon>
        <taxon>Actinomycetota</taxon>
        <taxon>Actinomycetes</taxon>
        <taxon>Mycobacteriales</taxon>
        <taxon>Mycobacteriaceae</taxon>
        <taxon>Mycobacterium</taxon>
    </lineage>
</organism>
<keyword evidence="1" id="KW-0805">Transcription regulation</keyword>
<comment type="caution">
    <text evidence="6">The sequence shown here is derived from an EMBL/GenBank/DDBJ whole genome shotgun (WGS) entry which is preliminary data.</text>
</comment>
<sequence>MSDIAAEAGVSPGTLYRYFKNKEDILSALGDYYMMRLRGIIQQAIADEPEPADRLRVVVDVMLRFWQDNPATVQLGQMEPGFVLAYIKNVVPRLSAVIHDALEPVLAHSPAVQLGVVTVDDVVEIIVRIAFSNYFMPAGDYHDLRDLCVALGIAAGLEPKKSRGAGRRKAVS</sequence>
<comment type="caution">
    <text evidence="4">Lacks conserved residue(s) required for the propagation of feature annotation.</text>
</comment>
<dbReference type="PROSITE" id="PS50977">
    <property type="entry name" value="HTH_TETR_2"/>
    <property type="match status" value="1"/>
</dbReference>
<evidence type="ECO:0000259" key="5">
    <source>
        <dbReference type="PROSITE" id="PS50977"/>
    </source>
</evidence>
<evidence type="ECO:0000256" key="2">
    <source>
        <dbReference type="ARBA" id="ARBA00023125"/>
    </source>
</evidence>
<proteinExistence type="predicted"/>
<dbReference type="Proteomes" id="UP001300745">
    <property type="component" value="Unassembled WGS sequence"/>
</dbReference>
<dbReference type="InterPro" id="IPR009057">
    <property type="entry name" value="Homeodomain-like_sf"/>
</dbReference>
<protein>
    <submittedName>
        <fullName evidence="6">TetR/AcrR family transcriptional regulator</fullName>
    </submittedName>
</protein>
<feature type="domain" description="HTH tetR-type" evidence="5">
    <location>
        <begin position="1"/>
        <end position="37"/>
    </location>
</feature>
<keyword evidence="2 4" id="KW-0238">DNA-binding</keyword>
<keyword evidence="7" id="KW-1185">Reference proteome</keyword>
<keyword evidence="3" id="KW-0804">Transcription</keyword>
<dbReference type="SUPFAM" id="SSF46689">
    <property type="entry name" value="Homeodomain-like"/>
    <property type="match status" value="1"/>
</dbReference>
<reference evidence="6 7" key="1">
    <citation type="submission" date="2022-11" db="EMBL/GenBank/DDBJ databases">
        <title>Mycobacterium sp. nov.</title>
        <authorList>
            <person name="Papic B."/>
            <person name="Spicic S."/>
            <person name="Duvnjak S."/>
        </authorList>
    </citation>
    <scope>NUCLEOTIDE SEQUENCE [LARGE SCALE GENOMIC DNA]</scope>
    <source>
        <strain evidence="6 7">CVI_P4</strain>
    </source>
</reference>
<evidence type="ECO:0000313" key="7">
    <source>
        <dbReference type="Proteomes" id="UP001300745"/>
    </source>
</evidence>
<evidence type="ECO:0000256" key="3">
    <source>
        <dbReference type="ARBA" id="ARBA00023163"/>
    </source>
</evidence>
<dbReference type="EMBL" id="JAPJDO010000033">
    <property type="protein sequence ID" value="MCX2940119.1"/>
    <property type="molecule type" value="Genomic_DNA"/>
</dbReference>
<evidence type="ECO:0000256" key="1">
    <source>
        <dbReference type="ARBA" id="ARBA00023015"/>
    </source>
</evidence>